<reference evidence="2 3" key="1">
    <citation type="journal article" date="2021" name="Hortic Res">
        <title>The domestication of Cucurbita argyrosperma as revealed by the genome of its wild relative.</title>
        <authorList>
            <person name="Barrera-Redondo J."/>
            <person name="Sanchez-de la Vega G."/>
            <person name="Aguirre-Liguori J.A."/>
            <person name="Castellanos-Morales G."/>
            <person name="Gutierrez-Guerrero Y.T."/>
            <person name="Aguirre-Dugua X."/>
            <person name="Aguirre-Planter E."/>
            <person name="Tenaillon M.I."/>
            <person name="Lira-Saade R."/>
            <person name="Eguiarte L.E."/>
        </authorList>
    </citation>
    <scope>NUCLEOTIDE SEQUENCE [LARGE SCALE GENOMIC DNA]</scope>
    <source>
        <strain evidence="2">JBR-2021</strain>
    </source>
</reference>
<evidence type="ECO:0000256" key="1">
    <source>
        <dbReference type="SAM" id="MobiDB-lite"/>
    </source>
</evidence>
<protein>
    <submittedName>
        <fullName evidence="2">Uncharacterized protein</fullName>
    </submittedName>
</protein>
<comment type="caution">
    <text evidence="2">The sequence shown here is derived from an EMBL/GenBank/DDBJ whole genome shotgun (WGS) entry which is preliminary data.</text>
</comment>
<organism evidence="2 3">
    <name type="scientific">Cucurbita argyrosperma subsp. sororia</name>
    <dbReference type="NCBI Taxonomy" id="37648"/>
    <lineage>
        <taxon>Eukaryota</taxon>
        <taxon>Viridiplantae</taxon>
        <taxon>Streptophyta</taxon>
        <taxon>Embryophyta</taxon>
        <taxon>Tracheophyta</taxon>
        <taxon>Spermatophyta</taxon>
        <taxon>Magnoliopsida</taxon>
        <taxon>eudicotyledons</taxon>
        <taxon>Gunneridae</taxon>
        <taxon>Pentapetalae</taxon>
        <taxon>rosids</taxon>
        <taxon>fabids</taxon>
        <taxon>Cucurbitales</taxon>
        <taxon>Cucurbitaceae</taxon>
        <taxon>Cucurbiteae</taxon>
        <taxon>Cucurbita</taxon>
    </lineage>
</organism>
<evidence type="ECO:0000313" key="2">
    <source>
        <dbReference type="EMBL" id="KAG6601753.1"/>
    </source>
</evidence>
<feature type="compositionally biased region" description="Basic and acidic residues" evidence="1">
    <location>
        <begin position="38"/>
        <end position="63"/>
    </location>
</feature>
<accession>A0AAV6NR45</accession>
<feature type="non-terminal residue" evidence="2">
    <location>
        <position position="1"/>
    </location>
</feature>
<sequence length="111" mass="12458">MDVAKEREACRDDAGLSESRDVSIDLGNCTKDERDVVANEGDKLEDRLVGEREQGNGMDDKNSLESLVQLDDECKESKGLDQEVKTRNFDVSDKEVEKEMSNGGQQKLPRH</sequence>
<proteinExistence type="predicted"/>
<dbReference type="EMBL" id="JAGKQH010000004">
    <property type="protein sequence ID" value="KAG6601753.1"/>
    <property type="molecule type" value="Genomic_DNA"/>
</dbReference>
<dbReference type="AlphaFoldDB" id="A0AAV6NR45"/>
<dbReference type="Proteomes" id="UP000685013">
    <property type="component" value="Chromosome 4"/>
</dbReference>
<keyword evidence="3" id="KW-1185">Reference proteome</keyword>
<evidence type="ECO:0000313" key="3">
    <source>
        <dbReference type="Proteomes" id="UP000685013"/>
    </source>
</evidence>
<gene>
    <name evidence="2" type="ORF">SDJN03_06986</name>
</gene>
<feature type="compositionally biased region" description="Basic and acidic residues" evidence="1">
    <location>
        <begin position="78"/>
        <end position="100"/>
    </location>
</feature>
<feature type="region of interest" description="Disordered" evidence="1">
    <location>
        <begin position="38"/>
        <end position="65"/>
    </location>
</feature>
<feature type="region of interest" description="Disordered" evidence="1">
    <location>
        <begin position="78"/>
        <end position="111"/>
    </location>
</feature>
<name>A0AAV6NR45_9ROSI</name>